<proteinExistence type="predicted"/>
<reference evidence="2 3" key="1">
    <citation type="submission" date="2015-08" db="EMBL/GenBank/DDBJ databases">
        <title>Whole genome sequence of Flavobacterium akiainvivens IK-1T, from decaying Wikstroemia oahuensis, an endemic Hawaiian shrub.</title>
        <authorList>
            <person name="Wan X."/>
            <person name="Hou S."/>
            <person name="Saito J."/>
            <person name="Donachie S."/>
        </authorList>
    </citation>
    <scope>NUCLEOTIDE SEQUENCE [LARGE SCALE GENOMIC DNA]</scope>
    <source>
        <strain evidence="2 3">IK-1</strain>
    </source>
</reference>
<name>A0A0M8MM73_9FLAO</name>
<keyword evidence="2" id="KW-0808">Transferase</keyword>
<dbReference type="Proteomes" id="UP000037755">
    <property type="component" value="Unassembled WGS sequence"/>
</dbReference>
<dbReference type="OrthoDB" id="1120671at2"/>
<organism evidence="2 3">
    <name type="scientific">Flavobacterium akiainvivens</name>
    <dbReference type="NCBI Taxonomy" id="1202724"/>
    <lineage>
        <taxon>Bacteria</taxon>
        <taxon>Pseudomonadati</taxon>
        <taxon>Bacteroidota</taxon>
        <taxon>Flavobacteriia</taxon>
        <taxon>Flavobacteriales</taxon>
        <taxon>Flavobacteriaceae</taxon>
        <taxon>Flavobacterium</taxon>
    </lineage>
</organism>
<dbReference type="PANTHER" id="PTHR31435:SF10">
    <property type="entry name" value="BSR4717 PROTEIN"/>
    <property type="match status" value="1"/>
</dbReference>
<accession>A0A0M8MM73</accession>
<dbReference type="STRING" id="1202724.AM493_17670"/>
<dbReference type="Pfam" id="PF14542">
    <property type="entry name" value="Acetyltransf_CG"/>
    <property type="match status" value="1"/>
</dbReference>
<protein>
    <submittedName>
        <fullName evidence="2">Acetyltransferase</fullName>
    </submittedName>
</protein>
<dbReference type="PROSITE" id="PS51729">
    <property type="entry name" value="GNAT_YJDJ"/>
    <property type="match status" value="1"/>
</dbReference>
<dbReference type="AlphaFoldDB" id="A0A0M8MM73"/>
<comment type="caution">
    <text evidence="2">The sequence shown here is derived from an EMBL/GenBank/DDBJ whole genome shotgun (WGS) entry which is preliminary data.</text>
</comment>
<evidence type="ECO:0000259" key="1">
    <source>
        <dbReference type="PROSITE" id="PS51729"/>
    </source>
</evidence>
<evidence type="ECO:0000313" key="3">
    <source>
        <dbReference type="Proteomes" id="UP000037755"/>
    </source>
</evidence>
<gene>
    <name evidence="2" type="ORF">AM493_17670</name>
</gene>
<dbReference type="Gene3D" id="3.40.630.30">
    <property type="match status" value="1"/>
</dbReference>
<dbReference type="RefSeq" id="WP_054410401.1">
    <property type="nucleotide sequence ID" value="NZ_FOYA01000002.1"/>
</dbReference>
<dbReference type="InterPro" id="IPR031165">
    <property type="entry name" value="GNAT_YJDJ"/>
</dbReference>
<sequence length="97" mass="11380">MEPVEFKVNDTLKQFELHVEGEVAYLEYFFEGKKIFLTHTETPKSLRGKGYAKELVKRSLEHTKQHKYVVVPACSFVADYVNHNPEWRAILSEGYQM</sequence>
<evidence type="ECO:0000313" key="2">
    <source>
        <dbReference type="EMBL" id="KOS08408.1"/>
    </source>
</evidence>
<dbReference type="PANTHER" id="PTHR31435">
    <property type="entry name" value="PROTEIN NATD1"/>
    <property type="match status" value="1"/>
</dbReference>
<dbReference type="InterPro" id="IPR045057">
    <property type="entry name" value="Gcn5-rel_NAT"/>
</dbReference>
<dbReference type="InterPro" id="IPR016181">
    <property type="entry name" value="Acyl_CoA_acyltransferase"/>
</dbReference>
<dbReference type="PATRIC" id="fig|1202724.3.peg.3672"/>
<keyword evidence="3" id="KW-1185">Reference proteome</keyword>
<dbReference type="EMBL" id="LIYD01000005">
    <property type="protein sequence ID" value="KOS08408.1"/>
    <property type="molecule type" value="Genomic_DNA"/>
</dbReference>
<dbReference type="GO" id="GO:0016740">
    <property type="term" value="F:transferase activity"/>
    <property type="evidence" value="ECO:0007669"/>
    <property type="project" value="UniProtKB-KW"/>
</dbReference>
<dbReference type="SUPFAM" id="SSF55729">
    <property type="entry name" value="Acyl-CoA N-acyltransferases (Nat)"/>
    <property type="match status" value="1"/>
</dbReference>
<feature type="domain" description="N-acetyltransferase" evidence="1">
    <location>
        <begin position="7"/>
        <end position="92"/>
    </location>
</feature>